<sequence>MYNNFANYPRTQEMYIGKPIRNVSGPFAGLTIRCELEEYQKPDLGRKFARRDRRPVDPPPVVRLRMFEVKDEGTSNQREEEIPAESIETTGLVAHVDLFAVNPPPGMSFESPEDRAQSELEAEESQSPNQAGSSQQGQGMSGNQLDVNEDAVLTSAVFGSSFVHAVKVNDTEGKNVILFVFADLSVKIEGHFVYRYRCFNLFSRVAGSDDVPITAELFSGIFVIYSTKEFPGLQASTQLTKMGSPSELAGE</sequence>
<protein>
    <recommendedName>
        <fullName evidence="6">Velvet domain-containing protein</fullName>
    </recommendedName>
</protein>
<feature type="domain" description="Velvet" evidence="6">
    <location>
        <begin position="29"/>
        <end position="251"/>
    </location>
</feature>
<keyword evidence="4" id="KW-0539">Nucleus</keyword>
<name>A0A8H3H2S8_9AGAM</name>
<evidence type="ECO:0000259" key="6">
    <source>
        <dbReference type="PROSITE" id="PS51821"/>
    </source>
</evidence>
<gene>
    <name evidence="7" type="ORF">RDB_LOCUS93068</name>
</gene>
<dbReference type="GO" id="GO:0005634">
    <property type="term" value="C:nucleus"/>
    <property type="evidence" value="ECO:0007669"/>
    <property type="project" value="UniProtKB-SubCell"/>
</dbReference>
<accession>A0A8H3H2S8</accession>
<feature type="compositionally biased region" description="Low complexity" evidence="5">
    <location>
        <begin position="125"/>
        <end position="143"/>
    </location>
</feature>
<dbReference type="InterPro" id="IPR021740">
    <property type="entry name" value="Velvet"/>
</dbReference>
<dbReference type="PANTHER" id="PTHR33572:SF3">
    <property type="entry name" value="VELVET COMPLEX SUBUNIT B"/>
    <property type="match status" value="1"/>
</dbReference>
<organism evidence="7 8">
    <name type="scientific">Rhizoctonia solani</name>
    <dbReference type="NCBI Taxonomy" id="456999"/>
    <lineage>
        <taxon>Eukaryota</taxon>
        <taxon>Fungi</taxon>
        <taxon>Dikarya</taxon>
        <taxon>Basidiomycota</taxon>
        <taxon>Agaricomycotina</taxon>
        <taxon>Agaricomycetes</taxon>
        <taxon>Cantharellales</taxon>
        <taxon>Ceratobasidiaceae</taxon>
        <taxon>Rhizoctonia</taxon>
    </lineage>
</organism>
<dbReference type="PROSITE" id="PS51821">
    <property type="entry name" value="VELVET"/>
    <property type="match status" value="1"/>
</dbReference>
<comment type="caution">
    <text evidence="7">The sequence shown here is derived from an EMBL/GenBank/DDBJ whole genome shotgun (WGS) entry which is preliminary data.</text>
</comment>
<dbReference type="InterPro" id="IPR038491">
    <property type="entry name" value="Velvet_dom_sf"/>
</dbReference>
<dbReference type="PANTHER" id="PTHR33572">
    <property type="entry name" value="SPORE DEVELOPMENT REGULATOR VOSA"/>
    <property type="match status" value="1"/>
</dbReference>
<dbReference type="Proteomes" id="UP000663861">
    <property type="component" value="Unassembled WGS sequence"/>
</dbReference>
<evidence type="ECO:0000256" key="5">
    <source>
        <dbReference type="SAM" id="MobiDB-lite"/>
    </source>
</evidence>
<evidence type="ECO:0000256" key="1">
    <source>
        <dbReference type="ARBA" id="ARBA00004123"/>
    </source>
</evidence>
<evidence type="ECO:0000256" key="4">
    <source>
        <dbReference type="ARBA" id="ARBA00023242"/>
    </source>
</evidence>
<evidence type="ECO:0000313" key="8">
    <source>
        <dbReference type="Proteomes" id="UP000663861"/>
    </source>
</evidence>
<dbReference type="InterPro" id="IPR037525">
    <property type="entry name" value="Velvet_dom"/>
</dbReference>
<dbReference type="Pfam" id="PF11754">
    <property type="entry name" value="Velvet"/>
    <property type="match status" value="1"/>
</dbReference>
<proteinExistence type="predicted"/>
<comment type="subcellular location">
    <subcellularLocation>
        <location evidence="1">Nucleus</location>
    </subcellularLocation>
</comment>
<dbReference type="AlphaFoldDB" id="A0A8H3H2S8"/>
<feature type="region of interest" description="Disordered" evidence="5">
    <location>
        <begin position="104"/>
        <end position="143"/>
    </location>
</feature>
<keyword evidence="2" id="KW-0805">Transcription regulation</keyword>
<evidence type="ECO:0000256" key="2">
    <source>
        <dbReference type="ARBA" id="ARBA00023015"/>
    </source>
</evidence>
<keyword evidence="3" id="KW-0804">Transcription</keyword>
<evidence type="ECO:0000256" key="3">
    <source>
        <dbReference type="ARBA" id="ARBA00023163"/>
    </source>
</evidence>
<dbReference type="Gene3D" id="2.60.40.3960">
    <property type="entry name" value="Velvet domain"/>
    <property type="match status" value="1"/>
</dbReference>
<reference evidence="7" key="1">
    <citation type="submission" date="2021-01" db="EMBL/GenBank/DDBJ databases">
        <authorList>
            <person name="Kaushik A."/>
        </authorList>
    </citation>
    <scope>NUCLEOTIDE SEQUENCE</scope>
    <source>
        <strain evidence="7">AG4-RS23</strain>
    </source>
</reference>
<evidence type="ECO:0000313" key="7">
    <source>
        <dbReference type="EMBL" id="CAE6477576.1"/>
    </source>
</evidence>
<dbReference type="EMBL" id="CAJMWY010001881">
    <property type="protein sequence ID" value="CAE6477576.1"/>
    <property type="molecule type" value="Genomic_DNA"/>
</dbReference>